<dbReference type="EMBL" id="LN853117">
    <property type="protein sequence ID" value="CRY95097.1"/>
    <property type="molecule type" value="Genomic_DNA"/>
</dbReference>
<evidence type="ECO:0000313" key="1">
    <source>
        <dbReference type="EMBL" id="CRY95097.1"/>
    </source>
</evidence>
<reference evidence="1" key="2">
    <citation type="submission" date="2015-07" db="EMBL/GenBank/DDBJ databases">
        <title>Plasmids, circular viruses and viroids from rat gut.</title>
        <authorList>
            <person name="Jorgensen T.J."/>
            <person name="Hansen M.A."/>
            <person name="Xu Z."/>
            <person name="Tabak M.A."/>
            <person name="Sorensen S.J."/>
            <person name="Hansen L.H."/>
        </authorList>
    </citation>
    <scope>NUCLEOTIDE SEQUENCE</scope>
    <source>
        <strain evidence="1">RGRH0476</strain>
    </source>
</reference>
<proteinExistence type="predicted"/>
<organism evidence="1">
    <name type="scientific">uncultured prokaryote</name>
    <dbReference type="NCBI Taxonomy" id="198431"/>
    <lineage>
        <taxon>unclassified sequences</taxon>
        <taxon>environmental samples</taxon>
    </lineage>
</organism>
<dbReference type="AlphaFoldDB" id="A0A0H5QGH5"/>
<reference evidence="1" key="1">
    <citation type="submission" date="2015-06" db="EMBL/GenBank/DDBJ databases">
        <authorList>
            <person name="Joergensen T."/>
        </authorList>
    </citation>
    <scope>NUCLEOTIDE SEQUENCE</scope>
    <source>
        <strain evidence="1">RGRH0476</strain>
    </source>
</reference>
<protein>
    <submittedName>
        <fullName evidence="1">Uncharacterized protein</fullName>
    </submittedName>
</protein>
<name>A0A0H5QGH5_9ZZZZ</name>
<accession>A0A0H5QGH5</accession>
<sequence>MPEPRLPIAKAAEIHLRGTSPGGTWENVLGFQTPEQLTPDFAALLGAEALSHLALPLMACMSVDWQLTSIRVNDVLVPEQVSWESGVNPPIPGNIGGQASPSNAATVVSWRTAYAGRRNRGRTYVGGIPEEVVAQDQVDGPHLGRLAAFADAVRTFMVDTGYSVIHAVLSRKFGLYKLVTSYIIDRIVDSQRRRLKGRGA</sequence>